<sequence>MKYMKIVSLLGVCCLSNKKYVSSKHTVSPKIENRNQSKSSNDGSNLAIGDSGLKDAIEYLSTKKDDLVFLDSGQNYLDGLTIESGAFSEVLLKSTNEKFVLPSYVVKQLIEKNYKPNSVNTEFDQTNENAEIRYKSQQNHKNSDRYAKKVLNDYEDPSTLDYRLEINNRNNKEKYNYKISSHKGPYDYQDYKDDNYFNNDNSYVSKNNYNKARKNSKDSINTYNNQIYSEKNKQNNNYTYVNSSQGKNNGDSCNIRGSSDSGQNYLDGLTIESGAFSEVLLKSTNEKFVLPSYVVKQLIEKNYKPNSVNTEFDQTNENAEIRYKSQQNHKNSDRYAKKVLNDYEDPSTLDYRLEINNRNNKEKYNYKISSHKGPYDYQDYKDDNYFNNDNSYVSKNNYNKARKNSKDSINTYNNQIYSEKNKQNNNYTYVNSSQGKNNGDSCNIRGSSGGCKSKFINCVDGNCNKNNALDNGLPNNLDSDNNNRPFLNVIFDNNEKKNINIDEPNNQVIITYILDNGKSKMPSSQNNLSKSEHRYILTREKITSNRITITLARTIDNSPLITPTNNIDLATTTANPNIEDGSLDKIETDGEQNPDGGIDEIEMPDGKDLQTAANFKDFDAEVAKKFLEGKMRRRLLKNNI</sequence>
<dbReference type="AlphaFoldDB" id="A0A2T9YNH2"/>
<feature type="region of interest" description="Disordered" evidence="1">
    <location>
        <begin position="574"/>
        <end position="597"/>
    </location>
</feature>
<protein>
    <submittedName>
        <fullName evidence="2">Uncharacterized protein</fullName>
    </submittedName>
</protein>
<evidence type="ECO:0000313" key="3">
    <source>
        <dbReference type="Proteomes" id="UP000245383"/>
    </source>
</evidence>
<organism evidence="2 3">
    <name type="scientific">Smittium simulii</name>
    <dbReference type="NCBI Taxonomy" id="133385"/>
    <lineage>
        <taxon>Eukaryota</taxon>
        <taxon>Fungi</taxon>
        <taxon>Fungi incertae sedis</taxon>
        <taxon>Zoopagomycota</taxon>
        <taxon>Kickxellomycotina</taxon>
        <taxon>Harpellomycetes</taxon>
        <taxon>Harpellales</taxon>
        <taxon>Legeriomycetaceae</taxon>
        <taxon>Smittium</taxon>
    </lineage>
</organism>
<comment type="caution">
    <text evidence="2">The sequence shown here is derived from an EMBL/GenBank/DDBJ whole genome shotgun (WGS) entry which is preliminary data.</text>
</comment>
<name>A0A2T9YNH2_9FUNG</name>
<evidence type="ECO:0000256" key="1">
    <source>
        <dbReference type="SAM" id="MobiDB-lite"/>
    </source>
</evidence>
<dbReference type="EMBL" id="MBFR01000109">
    <property type="protein sequence ID" value="PVU93890.1"/>
    <property type="molecule type" value="Genomic_DNA"/>
</dbReference>
<feature type="region of interest" description="Disordered" evidence="1">
    <location>
        <begin position="26"/>
        <end position="46"/>
    </location>
</feature>
<feature type="compositionally biased region" description="Polar residues" evidence="1">
    <location>
        <begin position="34"/>
        <end position="44"/>
    </location>
</feature>
<reference evidence="2 3" key="1">
    <citation type="journal article" date="2018" name="MBio">
        <title>Comparative Genomics Reveals the Core Gene Toolbox for the Fungus-Insect Symbiosis.</title>
        <authorList>
            <person name="Wang Y."/>
            <person name="Stata M."/>
            <person name="Wang W."/>
            <person name="Stajich J.E."/>
            <person name="White M.M."/>
            <person name="Moncalvo J.M."/>
        </authorList>
    </citation>
    <scope>NUCLEOTIDE SEQUENCE [LARGE SCALE GENOMIC DNA]</scope>
    <source>
        <strain evidence="2 3">SWE-8-4</strain>
    </source>
</reference>
<keyword evidence="3" id="KW-1185">Reference proteome</keyword>
<dbReference type="Proteomes" id="UP000245383">
    <property type="component" value="Unassembled WGS sequence"/>
</dbReference>
<accession>A0A2T9YNH2</accession>
<proteinExistence type="predicted"/>
<evidence type="ECO:0000313" key="2">
    <source>
        <dbReference type="EMBL" id="PVU93890.1"/>
    </source>
</evidence>
<gene>
    <name evidence="2" type="ORF">BB561_002957</name>
</gene>